<keyword evidence="3" id="KW-1185">Reference proteome</keyword>
<feature type="coiled-coil region" evidence="1">
    <location>
        <begin position="28"/>
        <end position="55"/>
    </location>
</feature>
<dbReference type="EMBL" id="JAAZWO010000035">
    <property type="protein sequence ID" value="MBC2399775.1"/>
    <property type="molecule type" value="Genomic_DNA"/>
</dbReference>
<protein>
    <submittedName>
        <fullName evidence="2">Uncharacterized protein</fullName>
    </submittedName>
</protein>
<dbReference type="Proteomes" id="UP000563151">
    <property type="component" value="Unassembled WGS sequence"/>
</dbReference>
<sequence>MKEMISTLQILEQLNKSRDNIIYTDKEIDEEKENIKEMKEIYLRLKKVLEELGNMSDKEEDIIVEQLIQLHLVYSDFVWQYDQMHDMIKKMIKLYR</sequence>
<evidence type="ECO:0000313" key="3">
    <source>
        <dbReference type="Proteomes" id="UP000563151"/>
    </source>
</evidence>
<keyword evidence="1" id="KW-0175">Coiled coil</keyword>
<name>A0A923J379_CLOTT</name>
<accession>A0A923J379</accession>
<reference evidence="2 3" key="1">
    <citation type="submission" date="2020-04" db="EMBL/GenBank/DDBJ databases">
        <title>Genomic insights into acetone-butanol-ethanol (ABE) fermentation by sequencing solventogenic clostridia strains.</title>
        <authorList>
            <person name="Brown S."/>
        </authorList>
    </citation>
    <scope>NUCLEOTIDE SEQUENCE [LARGE SCALE GENOMIC DNA]</scope>
    <source>
        <strain evidence="2 3">DJ011</strain>
    </source>
</reference>
<gene>
    <name evidence="2" type="ORF">HGG79_18690</name>
</gene>
<evidence type="ECO:0000313" key="2">
    <source>
        <dbReference type="EMBL" id="MBC2399775.1"/>
    </source>
</evidence>
<comment type="caution">
    <text evidence="2">The sequence shown here is derived from an EMBL/GenBank/DDBJ whole genome shotgun (WGS) entry which is preliminary data.</text>
</comment>
<dbReference type="AlphaFoldDB" id="A0A923J379"/>
<dbReference type="RefSeq" id="WP_035149651.1">
    <property type="nucleotide sequence ID" value="NZ_JAAZWO010000035.1"/>
</dbReference>
<evidence type="ECO:0000256" key="1">
    <source>
        <dbReference type="SAM" id="Coils"/>
    </source>
</evidence>
<proteinExistence type="predicted"/>
<organism evidence="2 3">
    <name type="scientific">Clostridium tetanomorphum</name>
    <dbReference type="NCBI Taxonomy" id="1553"/>
    <lineage>
        <taxon>Bacteria</taxon>
        <taxon>Bacillati</taxon>
        <taxon>Bacillota</taxon>
        <taxon>Clostridia</taxon>
        <taxon>Eubacteriales</taxon>
        <taxon>Clostridiaceae</taxon>
        <taxon>Clostridium</taxon>
    </lineage>
</organism>